<evidence type="ECO:0000313" key="3">
    <source>
        <dbReference type="Proteomes" id="UP000237246"/>
    </source>
</evidence>
<comment type="caution">
    <text evidence="2">The sequence shown here is derived from an EMBL/GenBank/DDBJ whole genome shotgun (WGS) entry which is preliminary data.</text>
</comment>
<evidence type="ECO:0000256" key="1">
    <source>
        <dbReference type="SAM" id="Phobius"/>
    </source>
</evidence>
<sequence>MKMQIALYQGCSTAAMIHHHFFICFFLLQSNQGNWVKEKSKSFTNF</sequence>
<dbReference type="EMBL" id="PPHD01000740">
    <property type="protein sequence ID" value="POI35155.1"/>
    <property type="molecule type" value="Genomic_DNA"/>
</dbReference>
<keyword evidence="3" id="KW-1185">Reference proteome</keyword>
<feature type="transmembrane region" description="Helical" evidence="1">
    <location>
        <begin position="6"/>
        <end position="28"/>
    </location>
</feature>
<reference evidence="2 3" key="1">
    <citation type="submission" date="2018-01" db="EMBL/GenBank/DDBJ databases">
        <title>Comparison of the Chinese Bamboo Partridge and Red Junglefowl genome sequences highlights the importance of demography in genome evolution.</title>
        <authorList>
            <person name="Tiley G.P."/>
            <person name="Kimball R.T."/>
            <person name="Braun E.L."/>
            <person name="Burleigh J.G."/>
        </authorList>
    </citation>
    <scope>NUCLEOTIDE SEQUENCE [LARGE SCALE GENOMIC DNA]</scope>
    <source>
        <strain evidence="2">RTK389</strain>
        <tissue evidence="2">Blood</tissue>
    </source>
</reference>
<keyword evidence="1" id="KW-1133">Transmembrane helix</keyword>
<proteinExistence type="predicted"/>
<accession>A0A2P4TFK8</accession>
<keyword evidence="1" id="KW-0812">Transmembrane</keyword>
<evidence type="ECO:0000313" key="2">
    <source>
        <dbReference type="EMBL" id="POI35155.1"/>
    </source>
</evidence>
<protein>
    <submittedName>
        <fullName evidence="2">Uncharacterized protein</fullName>
    </submittedName>
</protein>
<name>A0A2P4TFK8_BAMTH</name>
<dbReference type="AlphaFoldDB" id="A0A2P4TFK8"/>
<gene>
    <name evidence="2" type="ORF">CIB84_001093</name>
</gene>
<organism evidence="2 3">
    <name type="scientific">Bambusicola thoracicus</name>
    <name type="common">Chinese bamboo-partridge</name>
    <name type="synonym">Perdix thoracica</name>
    <dbReference type="NCBI Taxonomy" id="9083"/>
    <lineage>
        <taxon>Eukaryota</taxon>
        <taxon>Metazoa</taxon>
        <taxon>Chordata</taxon>
        <taxon>Craniata</taxon>
        <taxon>Vertebrata</taxon>
        <taxon>Euteleostomi</taxon>
        <taxon>Archelosauria</taxon>
        <taxon>Archosauria</taxon>
        <taxon>Dinosauria</taxon>
        <taxon>Saurischia</taxon>
        <taxon>Theropoda</taxon>
        <taxon>Coelurosauria</taxon>
        <taxon>Aves</taxon>
        <taxon>Neognathae</taxon>
        <taxon>Galloanserae</taxon>
        <taxon>Galliformes</taxon>
        <taxon>Phasianidae</taxon>
        <taxon>Perdicinae</taxon>
        <taxon>Bambusicola</taxon>
    </lineage>
</organism>
<keyword evidence="1" id="KW-0472">Membrane</keyword>
<dbReference type="Proteomes" id="UP000237246">
    <property type="component" value="Unassembled WGS sequence"/>
</dbReference>